<evidence type="ECO:0000313" key="2">
    <source>
        <dbReference type="Proteomes" id="UP000697710"/>
    </source>
</evidence>
<gene>
    <name evidence="1" type="ORF">KC729_06340</name>
</gene>
<dbReference type="AlphaFoldDB" id="A0A956LXD3"/>
<organism evidence="1 2">
    <name type="scientific">Eiseniibacteriota bacterium</name>
    <dbReference type="NCBI Taxonomy" id="2212470"/>
    <lineage>
        <taxon>Bacteria</taxon>
        <taxon>Candidatus Eiseniibacteriota</taxon>
    </lineage>
</organism>
<dbReference type="EMBL" id="JAGQHR010000139">
    <property type="protein sequence ID" value="MCA9727284.1"/>
    <property type="molecule type" value="Genomic_DNA"/>
</dbReference>
<comment type="caution">
    <text evidence="1">The sequence shown here is derived from an EMBL/GenBank/DDBJ whole genome shotgun (WGS) entry which is preliminary data.</text>
</comment>
<name>A0A956LXD3_UNCEI</name>
<protein>
    <submittedName>
        <fullName evidence="1">Uncharacterized protein</fullName>
    </submittedName>
</protein>
<evidence type="ECO:0000313" key="1">
    <source>
        <dbReference type="EMBL" id="MCA9727284.1"/>
    </source>
</evidence>
<reference evidence="1" key="1">
    <citation type="submission" date="2020-04" db="EMBL/GenBank/DDBJ databases">
        <authorList>
            <person name="Zhang T."/>
        </authorList>
    </citation>
    <scope>NUCLEOTIDE SEQUENCE</scope>
    <source>
        <strain evidence="1">HKST-UBA01</strain>
    </source>
</reference>
<reference evidence="1" key="2">
    <citation type="journal article" date="2021" name="Microbiome">
        <title>Successional dynamics and alternative stable states in a saline activated sludge microbial community over 9 years.</title>
        <authorList>
            <person name="Wang Y."/>
            <person name="Ye J."/>
            <person name="Ju F."/>
            <person name="Liu L."/>
            <person name="Boyd J.A."/>
            <person name="Deng Y."/>
            <person name="Parks D.H."/>
            <person name="Jiang X."/>
            <person name="Yin X."/>
            <person name="Woodcroft B.J."/>
            <person name="Tyson G.W."/>
            <person name="Hugenholtz P."/>
            <person name="Polz M.F."/>
            <person name="Zhang T."/>
        </authorList>
    </citation>
    <scope>NUCLEOTIDE SEQUENCE</scope>
    <source>
        <strain evidence="1">HKST-UBA01</strain>
    </source>
</reference>
<dbReference type="Proteomes" id="UP000697710">
    <property type="component" value="Unassembled WGS sequence"/>
</dbReference>
<sequence>MDLRSVGSPNTAASLLELYEDEATLRQNENTARLSIGPCFQTWTALRCVRGRGWKPCTLRQGVDTIVPRQNATQAIQKSLSILPG</sequence>
<proteinExistence type="predicted"/>
<accession>A0A956LXD3</accession>